<dbReference type="EMBL" id="JAGGKT010000005">
    <property type="protein sequence ID" value="MBP1932162.1"/>
    <property type="molecule type" value="Genomic_DNA"/>
</dbReference>
<proteinExistence type="predicted"/>
<evidence type="ECO:0000256" key="1">
    <source>
        <dbReference type="ARBA" id="ARBA00004141"/>
    </source>
</evidence>
<feature type="transmembrane region" description="Helical" evidence="5">
    <location>
        <begin position="23"/>
        <end position="42"/>
    </location>
</feature>
<evidence type="ECO:0000256" key="2">
    <source>
        <dbReference type="ARBA" id="ARBA00022692"/>
    </source>
</evidence>
<dbReference type="PANTHER" id="PTHR36460:SF1">
    <property type="entry name" value="UPF0132 DOMAIN PROTEIN (AFU_ORTHOLOGUE AFUA_3G10255)"/>
    <property type="match status" value="1"/>
</dbReference>
<sequence length="125" mass="14178">MNQQEVNDPKQKEKSSTGMDVNLAGVLSYLLGIITGIIFLVLEKESRFVKFHAMQSILVSVFLILLNIVLGFIPIIGWLIGLLVAPMSLILWIYLMLQAYKGRWYKLPVLGEMAEKQLKDQNLDV</sequence>
<dbReference type="Proteomes" id="UP001519343">
    <property type="component" value="Unassembled WGS sequence"/>
</dbReference>
<name>A0ABS4GPF9_9BACL</name>
<evidence type="ECO:0000256" key="3">
    <source>
        <dbReference type="ARBA" id="ARBA00022989"/>
    </source>
</evidence>
<protein>
    <submittedName>
        <fullName evidence="6">Membrane protein</fullName>
    </submittedName>
</protein>
<keyword evidence="3 5" id="KW-1133">Transmembrane helix</keyword>
<evidence type="ECO:0000313" key="6">
    <source>
        <dbReference type="EMBL" id="MBP1932162.1"/>
    </source>
</evidence>
<keyword evidence="7" id="KW-1185">Reference proteome</keyword>
<evidence type="ECO:0000256" key="5">
    <source>
        <dbReference type="SAM" id="Phobius"/>
    </source>
</evidence>
<reference evidence="6 7" key="1">
    <citation type="submission" date="2021-03" db="EMBL/GenBank/DDBJ databases">
        <title>Genomic Encyclopedia of Type Strains, Phase IV (KMG-IV): sequencing the most valuable type-strain genomes for metagenomic binning, comparative biology and taxonomic classification.</title>
        <authorList>
            <person name="Goeker M."/>
        </authorList>
    </citation>
    <scope>NUCLEOTIDE SEQUENCE [LARGE SCALE GENOMIC DNA]</scope>
    <source>
        <strain evidence="6 7">DSM 24738</strain>
    </source>
</reference>
<keyword evidence="2 5" id="KW-0812">Transmembrane</keyword>
<organism evidence="6 7">
    <name type="scientific">Ammoniphilus resinae</name>
    <dbReference type="NCBI Taxonomy" id="861532"/>
    <lineage>
        <taxon>Bacteria</taxon>
        <taxon>Bacillati</taxon>
        <taxon>Bacillota</taxon>
        <taxon>Bacilli</taxon>
        <taxon>Bacillales</taxon>
        <taxon>Paenibacillaceae</taxon>
        <taxon>Aneurinibacillus group</taxon>
        <taxon>Ammoniphilus</taxon>
    </lineage>
</organism>
<dbReference type="Pfam" id="PF09685">
    <property type="entry name" value="MamF_MmsF"/>
    <property type="match status" value="1"/>
</dbReference>
<gene>
    <name evidence="6" type="ORF">J2Z37_002163</name>
</gene>
<keyword evidence="4 5" id="KW-0472">Membrane</keyword>
<dbReference type="RefSeq" id="WP_209810222.1">
    <property type="nucleotide sequence ID" value="NZ_JAGGKT010000005.1"/>
</dbReference>
<dbReference type="PANTHER" id="PTHR36460">
    <property type="entry name" value="UPF0132 DOMAIN PROTEIN (AFU_ORTHOLOGUE AFUA_3G10255)"/>
    <property type="match status" value="1"/>
</dbReference>
<feature type="transmembrane region" description="Helical" evidence="5">
    <location>
        <begin position="54"/>
        <end position="73"/>
    </location>
</feature>
<comment type="caution">
    <text evidence="6">The sequence shown here is derived from an EMBL/GenBank/DDBJ whole genome shotgun (WGS) entry which is preliminary data.</text>
</comment>
<dbReference type="InterPro" id="IPR019109">
    <property type="entry name" value="MamF_MmsF"/>
</dbReference>
<accession>A0ABS4GPF9</accession>
<feature type="transmembrane region" description="Helical" evidence="5">
    <location>
        <begin position="79"/>
        <end position="97"/>
    </location>
</feature>
<evidence type="ECO:0000256" key="4">
    <source>
        <dbReference type="ARBA" id="ARBA00023136"/>
    </source>
</evidence>
<evidence type="ECO:0000313" key="7">
    <source>
        <dbReference type="Proteomes" id="UP001519343"/>
    </source>
</evidence>
<comment type="subcellular location">
    <subcellularLocation>
        <location evidence="1">Membrane</location>
        <topology evidence="1">Multi-pass membrane protein</topology>
    </subcellularLocation>
</comment>